<sequence>MITKNIQKYKGNRRKRSKRIKRRVRSTLGEAVITLEPLKIKNINPNFSSEEEESIEKQQELSKESSVKNLDPLCNTSVPVHLKSKVNYFFTPYNNKFEFSNDPLQINEGQNWKVLTDFICENDKTKFIDRCELIKHNLEMEGSEKEIKSVKLSLRPAGRPKAKKSFNNQAVKIFDEEETSLDRNLSFRDPADFLCATPHHTVKQIHSPVIKEEESDSDDSVSGSGSLVRIQTHKINIRRPKEKESIIMKEINHGMKALLKKEGLHKPSLLHSKVSINSIHGSILEDFRSGLDKSSFKDDGSPKGSKNLSQNKSKSKFFAGPPNDKPKPLNSFEDFMFDIKPTISSKEDSVTPRSKKSKRSVQRSKLMPSKITNLDMVLKQRKIRETLKEYKKRIKNLKIAKVDISKAHQNIHNENFDTQNKIKERSLRKIIMKRSQEGRRNLKNIGTNKPREILNSTLPELGYKTLFSNNFSKKMRIRNVKTRQGHRLKRSLEVIDRASLEEKKKIQNFLNTSAKFNKLSKKASCLYKYSRRKMKCRRVKYSTPVKESCSNSLEKCTEERSTTWADSACTRMQPEERILRCICT</sequence>
<feature type="region of interest" description="Disordered" evidence="2">
    <location>
        <begin position="345"/>
        <end position="365"/>
    </location>
</feature>
<feature type="compositionally biased region" description="Low complexity" evidence="2">
    <location>
        <begin position="303"/>
        <end position="312"/>
    </location>
</feature>
<evidence type="ECO:0000256" key="1">
    <source>
        <dbReference type="SAM" id="Coils"/>
    </source>
</evidence>
<evidence type="ECO:0000313" key="4">
    <source>
        <dbReference type="Proteomes" id="UP001295684"/>
    </source>
</evidence>
<keyword evidence="4" id="KW-1185">Reference proteome</keyword>
<dbReference type="Proteomes" id="UP001295684">
    <property type="component" value="Unassembled WGS sequence"/>
</dbReference>
<proteinExistence type="predicted"/>
<accession>A0AAD1Y4H7</accession>
<evidence type="ECO:0000256" key="2">
    <source>
        <dbReference type="SAM" id="MobiDB-lite"/>
    </source>
</evidence>
<feature type="region of interest" description="Disordered" evidence="2">
    <location>
        <begin position="294"/>
        <end position="331"/>
    </location>
</feature>
<dbReference type="EMBL" id="CAMPGE010026347">
    <property type="protein sequence ID" value="CAI2384040.1"/>
    <property type="molecule type" value="Genomic_DNA"/>
</dbReference>
<reference evidence="3" key="1">
    <citation type="submission" date="2023-07" db="EMBL/GenBank/DDBJ databases">
        <authorList>
            <consortium name="AG Swart"/>
            <person name="Singh M."/>
            <person name="Singh A."/>
            <person name="Seah K."/>
            <person name="Emmerich C."/>
        </authorList>
    </citation>
    <scope>NUCLEOTIDE SEQUENCE</scope>
    <source>
        <strain evidence="3">DP1</strain>
    </source>
</reference>
<protein>
    <submittedName>
        <fullName evidence="3">Uncharacterized protein</fullName>
    </submittedName>
</protein>
<organism evidence="3 4">
    <name type="scientific">Euplotes crassus</name>
    <dbReference type="NCBI Taxonomy" id="5936"/>
    <lineage>
        <taxon>Eukaryota</taxon>
        <taxon>Sar</taxon>
        <taxon>Alveolata</taxon>
        <taxon>Ciliophora</taxon>
        <taxon>Intramacronucleata</taxon>
        <taxon>Spirotrichea</taxon>
        <taxon>Hypotrichia</taxon>
        <taxon>Euplotida</taxon>
        <taxon>Euplotidae</taxon>
        <taxon>Moneuplotes</taxon>
    </lineage>
</organism>
<keyword evidence="1" id="KW-0175">Coiled coil</keyword>
<feature type="coiled-coil region" evidence="1">
    <location>
        <begin position="380"/>
        <end position="407"/>
    </location>
</feature>
<dbReference type="AlphaFoldDB" id="A0AAD1Y4H7"/>
<evidence type="ECO:0000313" key="3">
    <source>
        <dbReference type="EMBL" id="CAI2384040.1"/>
    </source>
</evidence>
<comment type="caution">
    <text evidence="3">The sequence shown here is derived from an EMBL/GenBank/DDBJ whole genome shotgun (WGS) entry which is preliminary data.</text>
</comment>
<gene>
    <name evidence="3" type="ORF">ECRASSUSDP1_LOCUS25560</name>
</gene>
<feature type="compositionally biased region" description="Basic residues" evidence="2">
    <location>
        <begin position="353"/>
        <end position="362"/>
    </location>
</feature>
<name>A0AAD1Y4H7_EUPCR</name>